<organism evidence="2 3">
    <name type="scientific">Sphingomonas hankyongi</name>
    <dbReference type="NCBI Taxonomy" id="2908209"/>
    <lineage>
        <taxon>Bacteria</taxon>
        <taxon>Pseudomonadati</taxon>
        <taxon>Pseudomonadota</taxon>
        <taxon>Alphaproteobacteria</taxon>
        <taxon>Sphingomonadales</taxon>
        <taxon>Sphingomonadaceae</taxon>
        <taxon>Sphingomonas</taxon>
    </lineage>
</organism>
<evidence type="ECO:0000313" key="3">
    <source>
        <dbReference type="Proteomes" id="UP001165342"/>
    </source>
</evidence>
<comment type="caution">
    <text evidence="2">The sequence shown here is derived from an EMBL/GenBank/DDBJ whole genome shotgun (WGS) entry which is preliminary data.</text>
</comment>
<gene>
    <name evidence="2" type="ORF">LZ538_05410</name>
</gene>
<accession>A0ABT0S0W2</accession>
<keyword evidence="3" id="KW-1185">Reference proteome</keyword>
<reference evidence="2" key="1">
    <citation type="submission" date="2022-05" db="EMBL/GenBank/DDBJ databases">
        <authorList>
            <person name="Jo J.-H."/>
            <person name="Im W.-T."/>
        </authorList>
    </citation>
    <scope>NUCLEOTIDE SEQUENCE</scope>
    <source>
        <strain evidence="2">SE220</strain>
    </source>
</reference>
<protein>
    <submittedName>
        <fullName evidence="2">Uncharacterized protein</fullName>
    </submittedName>
</protein>
<dbReference type="RefSeq" id="WP_249830992.1">
    <property type="nucleotide sequence ID" value="NZ_JAMGBE010000002.1"/>
</dbReference>
<evidence type="ECO:0000256" key="1">
    <source>
        <dbReference type="SAM" id="SignalP"/>
    </source>
</evidence>
<name>A0ABT0S0W2_9SPHN</name>
<feature type="signal peptide" evidence="1">
    <location>
        <begin position="1"/>
        <end position="20"/>
    </location>
</feature>
<keyword evidence="1" id="KW-0732">Signal</keyword>
<evidence type="ECO:0000313" key="2">
    <source>
        <dbReference type="EMBL" id="MCL6729495.1"/>
    </source>
</evidence>
<sequence>MRMFLLSVAGFGVAGIAAFAGFGHDAQQVVHKDPDAVYSAFSSAIGSGSASDTADYGSGGKIDYEVKVERESGKRIDLKLMLNKAEAGQAHFTFSPQNDGTETLVTGDVDVDQSVLRSALADGPNGKIAEIPDFAYALGMKKMLIDSAKRIESGMPLGNPHQNLVDVLDQEGRRAEYEAARQADEQAFRARADVTKPMVDPNESARRYLQGN</sequence>
<proteinExistence type="predicted"/>
<dbReference type="EMBL" id="JAMGBE010000002">
    <property type="protein sequence ID" value="MCL6729495.1"/>
    <property type="molecule type" value="Genomic_DNA"/>
</dbReference>
<dbReference type="Proteomes" id="UP001165342">
    <property type="component" value="Unassembled WGS sequence"/>
</dbReference>
<feature type="chain" id="PRO_5045366396" evidence="1">
    <location>
        <begin position="21"/>
        <end position="212"/>
    </location>
</feature>